<evidence type="ECO:0000256" key="1">
    <source>
        <dbReference type="SAM" id="MobiDB-lite"/>
    </source>
</evidence>
<dbReference type="AlphaFoldDB" id="A0A2M4DIK7"/>
<feature type="compositionally biased region" description="Basic and acidic residues" evidence="1">
    <location>
        <begin position="38"/>
        <end position="49"/>
    </location>
</feature>
<sequence length="111" mass="12132">MASAASWCLINIFFHRARPQPGLRDANGLRVVVRRRRCGDSGEEGEKSMRKSFHSRFTSENESRRRARTAGEGGKVMETLRLVGVGALTDSNEADTVCGDPFSSGTTRAEG</sequence>
<evidence type="ECO:0000313" key="2">
    <source>
        <dbReference type="EMBL" id="MBW77363.1"/>
    </source>
</evidence>
<name>A0A2M4DIK7_ANODA</name>
<organism evidence="2">
    <name type="scientific">Anopheles darlingi</name>
    <name type="common">Mosquito</name>
    <dbReference type="NCBI Taxonomy" id="43151"/>
    <lineage>
        <taxon>Eukaryota</taxon>
        <taxon>Metazoa</taxon>
        <taxon>Ecdysozoa</taxon>
        <taxon>Arthropoda</taxon>
        <taxon>Hexapoda</taxon>
        <taxon>Insecta</taxon>
        <taxon>Pterygota</taxon>
        <taxon>Neoptera</taxon>
        <taxon>Endopterygota</taxon>
        <taxon>Diptera</taxon>
        <taxon>Nematocera</taxon>
        <taxon>Culicoidea</taxon>
        <taxon>Culicidae</taxon>
        <taxon>Anophelinae</taxon>
        <taxon>Anopheles</taxon>
    </lineage>
</organism>
<dbReference type="EMBL" id="GGFL01013185">
    <property type="protein sequence ID" value="MBW77363.1"/>
    <property type="molecule type" value="Transcribed_RNA"/>
</dbReference>
<reference evidence="2" key="1">
    <citation type="submission" date="2018-01" db="EMBL/GenBank/DDBJ databases">
        <title>An insight into the sialome of Amazonian anophelines.</title>
        <authorList>
            <person name="Ribeiro J.M."/>
            <person name="Scarpassa V."/>
            <person name="Calvo E."/>
        </authorList>
    </citation>
    <scope>NUCLEOTIDE SEQUENCE</scope>
</reference>
<proteinExistence type="predicted"/>
<accession>A0A2M4DIK7</accession>
<feature type="region of interest" description="Disordered" evidence="1">
    <location>
        <begin position="38"/>
        <end position="72"/>
    </location>
</feature>
<protein>
    <submittedName>
        <fullName evidence="2">Putative secreted protein</fullName>
    </submittedName>
</protein>